<evidence type="ECO:0000313" key="2">
    <source>
        <dbReference type="EMBL" id="SFR54747.1"/>
    </source>
</evidence>
<dbReference type="Proteomes" id="UP000199534">
    <property type="component" value="Unassembled WGS sequence"/>
</dbReference>
<keyword evidence="3" id="KW-1185">Reference proteome</keyword>
<sequence>MATSAQQELLTPELLGSVAGLQLLARVISDTINPGLIRSVRPAPGMEFSQYRAYQPGDDPRLLDWKMLARSERYFIKESERESLVTVKFVLDASASMLHRENKLSKWEYVRALVAILAYTVQKQGDSIGLYAIGKEQQAALYPRTGGRQFNRLLTTLVGMEPGGTWPQRDRVARQLSGGDGRELILFFTDFYQEEGELLEFIRSLKSPRNEVVVCRIMGKEELEFSHKQPLMFEDLETGMRVEVDPGKARKAYLERIHSDMEQMRSTLLNLGIGYYLFRMGDPLEDTLRRFLKERDLKGTS</sequence>
<feature type="domain" description="DUF58" evidence="1">
    <location>
        <begin position="50"/>
        <end position="256"/>
    </location>
</feature>
<dbReference type="PANTHER" id="PTHR33608">
    <property type="entry name" value="BLL2464 PROTEIN"/>
    <property type="match status" value="1"/>
</dbReference>
<evidence type="ECO:0000259" key="1">
    <source>
        <dbReference type="Pfam" id="PF01882"/>
    </source>
</evidence>
<proteinExistence type="predicted"/>
<dbReference type="InterPro" id="IPR036465">
    <property type="entry name" value="vWFA_dom_sf"/>
</dbReference>
<dbReference type="SUPFAM" id="SSF53300">
    <property type="entry name" value="vWA-like"/>
    <property type="match status" value="1"/>
</dbReference>
<evidence type="ECO:0000313" key="3">
    <source>
        <dbReference type="Proteomes" id="UP000199534"/>
    </source>
</evidence>
<dbReference type="RefSeq" id="WP_092983322.1">
    <property type="nucleotide sequence ID" value="NZ_FOYQ01000002.1"/>
</dbReference>
<dbReference type="InterPro" id="IPR002881">
    <property type="entry name" value="DUF58"/>
</dbReference>
<organism evidence="2 3">
    <name type="scientific">Robiginitalea myxolifaciens</name>
    <dbReference type="NCBI Taxonomy" id="400055"/>
    <lineage>
        <taxon>Bacteria</taxon>
        <taxon>Pseudomonadati</taxon>
        <taxon>Bacteroidota</taxon>
        <taxon>Flavobacteriia</taxon>
        <taxon>Flavobacteriales</taxon>
        <taxon>Flavobacteriaceae</taxon>
        <taxon>Robiginitalea</taxon>
    </lineage>
</organism>
<name>A0A1I6HK88_9FLAO</name>
<accession>A0A1I6HK88</accession>
<dbReference type="STRING" id="400055.SAMN04490243_2831"/>
<gene>
    <name evidence="2" type="ORF">SAMN04490243_2831</name>
</gene>
<dbReference type="EMBL" id="FOYQ01000002">
    <property type="protein sequence ID" value="SFR54747.1"/>
    <property type="molecule type" value="Genomic_DNA"/>
</dbReference>
<reference evidence="2 3" key="1">
    <citation type="submission" date="2016-10" db="EMBL/GenBank/DDBJ databases">
        <authorList>
            <person name="de Groot N.N."/>
        </authorList>
    </citation>
    <scope>NUCLEOTIDE SEQUENCE [LARGE SCALE GENOMIC DNA]</scope>
    <source>
        <strain evidence="2 3">DSM 21019</strain>
    </source>
</reference>
<protein>
    <recommendedName>
        <fullName evidence="1">DUF58 domain-containing protein</fullName>
    </recommendedName>
</protein>
<dbReference type="PANTHER" id="PTHR33608:SF7">
    <property type="entry name" value="DUF58 DOMAIN-CONTAINING PROTEIN"/>
    <property type="match status" value="1"/>
</dbReference>
<dbReference type="Gene3D" id="3.40.50.410">
    <property type="entry name" value="von Willebrand factor, type A domain"/>
    <property type="match status" value="1"/>
</dbReference>
<dbReference type="Pfam" id="PF01882">
    <property type="entry name" value="DUF58"/>
    <property type="match status" value="1"/>
</dbReference>
<dbReference type="OrthoDB" id="9776116at2"/>
<dbReference type="AlphaFoldDB" id="A0A1I6HK88"/>